<name>A0A0C3KZ02_PISTI</name>
<gene>
    <name evidence="1" type="ORF">M404DRAFT_184861</name>
</gene>
<dbReference type="InParanoid" id="A0A0C3KZ02"/>
<dbReference type="STRING" id="870435.A0A0C3KZ02"/>
<sequence length="111" mass="12903">MYPRSKFGTHYNGNVLVSIVHRLCWQNYSCSDVVRLTFGGGGRTGDTWTIVEEQEARYFKGMLHEHTHLERVKRIKIPQKETEGLSTAYQVRKPLFYIGVVDLLSRSHFKT</sequence>
<reference evidence="1 2" key="1">
    <citation type="submission" date="2014-04" db="EMBL/GenBank/DDBJ databases">
        <authorList>
            <consortium name="DOE Joint Genome Institute"/>
            <person name="Kuo A."/>
            <person name="Kohler A."/>
            <person name="Costa M.D."/>
            <person name="Nagy L.G."/>
            <person name="Floudas D."/>
            <person name="Copeland A."/>
            <person name="Barry K.W."/>
            <person name="Cichocki N."/>
            <person name="Veneault-Fourrey C."/>
            <person name="LaButti K."/>
            <person name="Lindquist E.A."/>
            <person name="Lipzen A."/>
            <person name="Lundell T."/>
            <person name="Morin E."/>
            <person name="Murat C."/>
            <person name="Sun H."/>
            <person name="Tunlid A."/>
            <person name="Henrissat B."/>
            <person name="Grigoriev I.V."/>
            <person name="Hibbett D.S."/>
            <person name="Martin F."/>
            <person name="Nordberg H.P."/>
            <person name="Cantor M.N."/>
            <person name="Hua S.X."/>
        </authorList>
    </citation>
    <scope>NUCLEOTIDE SEQUENCE [LARGE SCALE GENOMIC DNA]</scope>
    <source>
        <strain evidence="1 2">Marx 270</strain>
    </source>
</reference>
<dbReference type="HOGENOM" id="CLU_2159425_0_0_1"/>
<dbReference type="OrthoDB" id="3237443at2759"/>
<protein>
    <submittedName>
        <fullName evidence="1">Uncharacterized protein</fullName>
    </submittedName>
</protein>
<dbReference type="Proteomes" id="UP000054217">
    <property type="component" value="Unassembled WGS sequence"/>
</dbReference>
<evidence type="ECO:0000313" key="2">
    <source>
        <dbReference type="Proteomes" id="UP000054217"/>
    </source>
</evidence>
<organism evidence="1 2">
    <name type="scientific">Pisolithus tinctorius Marx 270</name>
    <dbReference type="NCBI Taxonomy" id="870435"/>
    <lineage>
        <taxon>Eukaryota</taxon>
        <taxon>Fungi</taxon>
        <taxon>Dikarya</taxon>
        <taxon>Basidiomycota</taxon>
        <taxon>Agaricomycotina</taxon>
        <taxon>Agaricomycetes</taxon>
        <taxon>Agaricomycetidae</taxon>
        <taxon>Boletales</taxon>
        <taxon>Sclerodermatineae</taxon>
        <taxon>Pisolithaceae</taxon>
        <taxon>Pisolithus</taxon>
    </lineage>
</organism>
<reference evidence="2" key="2">
    <citation type="submission" date="2015-01" db="EMBL/GenBank/DDBJ databases">
        <title>Evolutionary Origins and Diversification of the Mycorrhizal Mutualists.</title>
        <authorList>
            <consortium name="DOE Joint Genome Institute"/>
            <consortium name="Mycorrhizal Genomics Consortium"/>
            <person name="Kohler A."/>
            <person name="Kuo A."/>
            <person name="Nagy L.G."/>
            <person name="Floudas D."/>
            <person name="Copeland A."/>
            <person name="Barry K.W."/>
            <person name="Cichocki N."/>
            <person name="Veneault-Fourrey C."/>
            <person name="LaButti K."/>
            <person name="Lindquist E.A."/>
            <person name="Lipzen A."/>
            <person name="Lundell T."/>
            <person name="Morin E."/>
            <person name="Murat C."/>
            <person name="Riley R."/>
            <person name="Ohm R."/>
            <person name="Sun H."/>
            <person name="Tunlid A."/>
            <person name="Henrissat B."/>
            <person name="Grigoriev I.V."/>
            <person name="Hibbett D.S."/>
            <person name="Martin F."/>
        </authorList>
    </citation>
    <scope>NUCLEOTIDE SEQUENCE [LARGE SCALE GENOMIC DNA]</scope>
    <source>
        <strain evidence="2">Marx 270</strain>
    </source>
</reference>
<accession>A0A0C3KZ02</accession>
<proteinExistence type="predicted"/>
<dbReference type="AlphaFoldDB" id="A0A0C3KZ02"/>
<keyword evidence="2" id="KW-1185">Reference proteome</keyword>
<dbReference type="EMBL" id="KN831944">
    <property type="protein sequence ID" value="KIO14727.1"/>
    <property type="molecule type" value="Genomic_DNA"/>
</dbReference>
<evidence type="ECO:0000313" key="1">
    <source>
        <dbReference type="EMBL" id="KIO14727.1"/>
    </source>
</evidence>